<dbReference type="GO" id="GO:0006310">
    <property type="term" value="P:DNA recombination"/>
    <property type="evidence" value="ECO:0007669"/>
    <property type="project" value="InterPro"/>
</dbReference>
<dbReference type="AlphaFoldDB" id="A0A9Q0NBC5"/>
<reference evidence="1" key="1">
    <citation type="submission" date="2022-07" db="EMBL/GenBank/DDBJ databases">
        <authorList>
            <person name="Trinca V."/>
            <person name="Uliana J.V.C."/>
            <person name="Torres T.T."/>
            <person name="Ward R.J."/>
            <person name="Monesi N."/>
        </authorList>
    </citation>
    <scope>NUCLEOTIDE SEQUENCE</scope>
    <source>
        <strain evidence="1">HSMRA1968</strain>
        <tissue evidence="1">Whole embryos</tissue>
    </source>
</reference>
<dbReference type="Gene3D" id="1.10.443.10">
    <property type="entry name" value="Intergrase catalytic core"/>
    <property type="match status" value="1"/>
</dbReference>
<dbReference type="GO" id="GO:0003677">
    <property type="term" value="F:DNA binding"/>
    <property type="evidence" value="ECO:0007669"/>
    <property type="project" value="InterPro"/>
</dbReference>
<comment type="caution">
    <text evidence="1">The sequence shown here is derived from an EMBL/GenBank/DDBJ whole genome shotgun (WGS) entry which is preliminary data.</text>
</comment>
<dbReference type="Proteomes" id="UP001151699">
    <property type="component" value="Chromosome A"/>
</dbReference>
<organism evidence="1 2">
    <name type="scientific">Pseudolycoriella hygida</name>
    <dbReference type="NCBI Taxonomy" id="35572"/>
    <lineage>
        <taxon>Eukaryota</taxon>
        <taxon>Metazoa</taxon>
        <taxon>Ecdysozoa</taxon>
        <taxon>Arthropoda</taxon>
        <taxon>Hexapoda</taxon>
        <taxon>Insecta</taxon>
        <taxon>Pterygota</taxon>
        <taxon>Neoptera</taxon>
        <taxon>Endopterygota</taxon>
        <taxon>Diptera</taxon>
        <taxon>Nematocera</taxon>
        <taxon>Sciaroidea</taxon>
        <taxon>Sciaridae</taxon>
        <taxon>Pseudolycoriella</taxon>
    </lineage>
</organism>
<dbReference type="OrthoDB" id="6769200at2759"/>
<protein>
    <submittedName>
        <fullName evidence="1">Uncharacterized protein</fullName>
    </submittedName>
</protein>
<name>A0A9Q0NBC5_9DIPT</name>
<gene>
    <name evidence="1" type="ORF">Bhyg_02147</name>
</gene>
<keyword evidence="2" id="KW-1185">Reference proteome</keyword>
<evidence type="ECO:0000313" key="1">
    <source>
        <dbReference type="EMBL" id="KAJ6646933.1"/>
    </source>
</evidence>
<evidence type="ECO:0000313" key="2">
    <source>
        <dbReference type="Proteomes" id="UP001151699"/>
    </source>
</evidence>
<dbReference type="InterPro" id="IPR013762">
    <property type="entry name" value="Integrase-like_cat_sf"/>
</dbReference>
<proteinExistence type="predicted"/>
<dbReference type="EMBL" id="WJQU01000001">
    <property type="protein sequence ID" value="KAJ6646933.1"/>
    <property type="molecule type" value="Genomic_DNA"/>
</dbReference>
<dbReference type="GO" id="GO:0015074">
    <property type="term" value="P:DNA integration"/>
    <property type="evidence" value="ECO:0007669"/>
    <property type="project" value="InterPro"/>
</dbReference>
<sequence length="433" mass="49483">MIVVPLTFVGLIFVSGILSAIQSYFTRPIRQPQIETIKDLYNSKLLIYNVFEDWTNSSLEALTSQIEDGDWVSRFQLYPSGEFHTQIDYFIAPTTIAFVEEVSIANSLVNVQKQLNTATGYHISQIRMSTRANVYEVNKDFPLINHFNQIIYWTAESGLYDFWKRNRFSRREKYLVHLNKNSNITRNRVQIDNDSSVVSTFIVWGEIPAGVLHAATLAKNETLPVKSKARYFKALECFENWRSMGVHVSTEDVLLGYFHGFSENFEPSSLWCYYSMLKGTIRTQFDIDISKTRLLTSFLNRGYKPVKASVFTEYDMASLLEPHHYTGHTLRRSSATVFVNSGANMDSLKRFADWRSTAVAAKSFCRQTKSGELITSSIFYDENIVNDVVTGSIDCAEMIEADLLGWKTSYLRSAISIGRNEEQSQVNICLLVV</sequence>
<accession>A0A9Q0NBC5</accession>